<name>A0A7S4EJ66_9STRA</name>
<gene>
    <name evidence="1" type="ORF">PAUS00366_LOCUS8796</name>
</gene>
<evidence type="ECO:0000313" key="1">
    <source>
        <dbReference type="EMBL" id="CAE0716044.1"/>
    </source>
</evidence>
<reference evidence="1" key="1">
    <citation type="submission" date="2021-01" db="EMBL/GenBank/DDBJ databases">
        <authorList>
            <person name="Corre E."/>
            <person name="Pelletier E."/>
            <person name="Niang G."/>
            <person name="Scheremetjew M."/>
            <person name="Finn R."/>
            <person name="Kale V."/>
            <person name="Holt S."/>
            <person name="Cochrane G."/>
            <person name="Meng A."/>
            <person name="Brown T."/>
            <person name="Cohen L."/>
        </authorList>
    </citation>
    <scope>NUCLEOTIDE SEQUENCE</scope>
    <source>
        <strain evidence="1">10249 10 AB</strain>
    </source>
</reference>
<sequence length="125" mass="13562">MASTRAKALIPLLRRSVTTSRTSTKAMRGGMSPPMPAIARIPAPTENLVENHDCLFDDACAPELALDFDCQNVSTGEGFFSWGLAIGAYITLFNVIKYVGQPEVENPAISRADSDDICIPVEHHE</sequence>
<proteinExistence type="predicted"/>
<organism evidence="1">
    <name type="scientific">Pseudo-nitzschia australis</name>
    <dbReference type="NCBI Taxonomy" id="44445"/>
    <lineage>
        <taxon>Eukaryota</taxon>
        <taxon>Sar</taxon>
        <taxon>Stramenopiles</taxon>
        <taxon>Ochrophyta</taxon>
        <taxon>Bacillariophyta</taxon>
        <taxon>Bacillariophyceae</taxon>
        <taxon>Bacillariophycidae</taxon>
        <taxon>Bacillariales</taxon>
        <taxon>Bacillariaceae</taxon>
        <taxon>Pseudo-nitzschia</taxon>
    </lineage>
</organism>
<accession>A0A7S4EJ66</accession>
<dbReference type="AlphaFoldDB" id="A0A7S4EJ66"/>
<protein>
    <submittedName>
        <fullName evidence="1">Uncharacterized protein</fullName>
    </submittedName>
</protein>
<dbReference type="EMBL" id="HBIX01011707">
    <property type="protein sequence ID" value="CAE0716044.1"/>
    <property type="molecule type" value="Transcribed_RNA"/>
</dbReference>